<dbReference type="Proteomes" id="UP000006727">
    <property type="component" value="Chromosome 18"/>
</dbReference>
<evidence type="ECO:0008006" key="12">
    <source>
        <dbReference type="Google" id="ProtNLM"/>
    </source>
</evidence>
<feature type="compositionally biased region" description="Basic and acidic residues" evidence="8">
    <location>
        <begin position="248"/>
        <end position="261"/>
    </location>
</feature>
<reference evidence="9 11" key="2">
    <citation type="journal article" date="2018" name="Plant J.">
        <title>The Physcomitrella patens chromosome-scale assembly reveals moss genome structure and evolution.</title>
        <authorList>
            <person name="Lang D."/>
            <person name="Ullrich K.K."/>
            <person name="Murat F."/>
            <person name="Fuchs J."/>
            <person name="Jenkins J."/>
            <person name="Haas F.B."/>
            <person name="Piednoel M."/>
            <person name="Gundlach H."/>
            <person name="Van Bel M."/>
            <person name="Meyberg R."/>
            <person name="Vives C."/>
            <person name="Morata J."/>
            <person name="Symeonidi A."/>
            <person name="Hiss M."/>
            <person name="Muchero W."/>
            <person name="Kamisugi Y."/>
            <person name="Saleh O."/>
            <person name="Blanc G."/>
            <person name="Decker E.L."/>
            <person name="van Gessel N."/>
            <person name="Grimwood J."/>
            <person name="Hayes R.D."/>
            <person name="Graham S.W."/>
            <person name="Gunter L.E."/>
            <person name="McDaniel S.F."/>
            <person name="Hoernstein S.N.W."/>
            <person name="Larsson A."/>
            <person name="Li F.W."/>
            <person name="Perroud P.F."/>
            <person name="Phillips J."/>
            <person name="Ranjan P."/>
            <person name="Rokshar D.S."/>
            <person name="Rothfels C.J."/>
            <person name="Schneider L."/>
            <person name="Shu S."/>
            <person name="Stevenson D.W."/>
            <person name="Thummler F."/>
            <person name="Tillich M."/>
            <person name="Villarreal Aguilar J.C."/>
            <person name="Widiez T."/>
            <person name="Wong G.K."/>
            <person name="Wymore A."/>
            <person name="Zhang Y."/>
            <person name="Zimmer A.D."/>
            <person name="Quatrano R.S."/>
            <person name="Mayer K.F.X."/>
            <person name="Goodstein D."/>
            <person name="Casacuberta J.M."/>
            <person name="Vandepoele K."/>
            <person name="Reski R."/>
            <person name="Cuming A.C."/>
            <person name="Tuskan G.A."/>
            <person name="Maumus F."/>
            <person name="Salse J."/>
            <person name="Schmutz J."/>
            <person name="Rensing S.A."/>
        </authorList>
    </citation>
    <scope>NUCLEOTIDE SEQUENCE [LARGE SCALE GENOMIC DNA]</scope>
    <source>
        <strain evidence="10 11">cv. Gransden 2004</strain>
    </source>
</reference>
<feature type="region of interest" description="Disordered" evidence="8">
    <location>
        <begin position="242"/>
        <end position="261"/>
    </location>
</feature>
<name>A0A2K1J202_PHYPA</name>
<dbReference type="Gramene" id="Pp3c18_22050V3.1">
    <property type="protein sequence ID" value="PAC:32981923.CDS.1"/>
    <property type="gene ID" value="Pp3c18_22050"/>
</dbReference>
<reference evidence="10" key="3">
    <citation type="submission" date="2020-12" db="UniProtKB">
        <authorList>
            <consortium name="EnsemblPlants"/>
        </authorList>
    </citation>
    <scope>IDENTIFICATION</scope>
</reference>
<dbReference type="InterPro" id="IPR036188">
    <property type="entry name" value="FAD/NAD-bd_sf"/>
</dbReference>
<evidence type="ECO:0000256" key="3">
    <source>
        <dbReference type="ARBA" id="ARBA00022630"/>
    </source>
</evidence>
<dbReference type="RefSeq" id="XP_024402703.1">
    <property type="nucleotide sequence ID" value="XM_024546935.2"/>
</dbReference>
<dbReference type="PaxDb" id="3218-PP1S33_27V6.1"/>
<evidence type="ECO:0000256" key="1">
    <source>
        <dbReference type="ARBA" id="ARBA00001974"/>
    </source>
</evidence>
<dbReference type="AlphaFoldDB" id="A0A2K1J202"/>
<keyword evidence="5" id="KW-0521">NADP</keyword>
<sequence>MSNLMTEFDAVIVGAGIAGLYQLYRLRNLGLRTHVLEAEKEVGGTWYLNKYPGARCDIKSIMYSYSFSPELEQEWNWSENYSNQPEILRYINHVADRFDLRKDITFNTRVTGALYNESSKRWEVHTDQGKTIRTQFLIMATGCLSTPKQPEIPGIEKFQGSSYYTGRWPDKPVDFTGKRVAVIGTGSSAVQSIPIIAQQASQLTVFQRSAACCVPGLNYKLTADEIAASKASYSTLRKAQRESPGGFVDERGSKSALEDSEEDRQARYEMLYQRGTLDAIIVCAYNDLVINKEANDTFSEFIRQKIRSIVKDPVVADSLSPRGYAVGTKRICLDYGYYETFNLDHVHLVDLTKTPILEMTEKGIRTSEKDHVFDAIVYATGFDAITGTLTRIGIQGKNKLLLKDKWAKGPRTYLGIAIAEFPNLFTITGPFSPSVFTIMTVAIEQHVDWITDCLKYLREHGVEEIEATVEAEDAWVEHSLAVANMTLFPKTASYYTGGNVEGKPFMLYPYVGGLANYRQVCDGVAAKGYEGFKLKTKGIV</sequence>
<dbReference type="RefSeq" id="XP_024402704.1">
    <property type="nucleotide sequence ID" value="XM_024546936.2"/>
</dbReference>
<keyword evidence="11" id="KW-1185">Reference proteome</keyword>
<reference evidence="9 11" key="1">
    <citation type="journal article" date="2008" name="Science">
        <title>The Physcomitrella genome reveals evolutionary insights into the conquest of land by plants.</title>
        <authorList>
            <person name="Rensing S."/>
            <person name="Lang D."/>
            <person name="Zimmer A."/>
            <person name="Terry A."/>
            <person name="Salamov A."/>
            <person name="Shapiro H."/>
            <person name="Nishiyama T."/>
            <person name="Perroud P.-F."/>
            <person name="Lindquist E."/>
            <person name="Kamisugi Y."/>
            <person name="Tanahashi T."/>
            <person name="Sakakibara K."/>
            <person name="Fujita T."/>
            <person name="Oishi K."/>
            <person name="Shin-I T."/>
            <person name="Kuroki Y."/>
            <person name="Toyoda A."/>
            <person name="Suzuki Y."/>
            <person name="Hashimoto A."/>
            <person name="Yamaguchi K."/>
            <person name="Sugano A."/>
            <person name="Kohara Y."/>
            <person name="Fujiyama A."/>
            <person name="Anterola A."/>
            <person name="Aoki S."/>
            <person name="Ashton N."/>
            <person name="Barbazuk W.B."/>
            <person name="Barker E."/>
            <person name="Bennetzen J."/>
            <person name="Bezanilla M."/>
            <person name="Blankenship R."/>
            <person name="Cho S.H."/>
            <person name="Dutcher S."/>
            <person name="Estelle M."/>
            <person name="Fawcett J.A."/>
            <person name="Gundlach H."/>
            <person name="Hanada K."/>
            <person name="Heyl A."/>
            <person name="Hicks K.A."/>
            <person name="Hugh J."/>
            <person name="Lohr M."/>
            <person name="Mayer K."/>
            <person name="Melkozernov A."/>
            <person name="Murata T."/>
            <person name="Nelson D."/>
            <person name="Pils B."/>
            <person name="Prigge M."/>
            <person name="Reiss B."/>
            <person name="Renner T."/>
            <person name="Rombauts S."/>
            <person name="Rushton P."/>
            <person name="Sanderfoot A."/>
            <person name="Schween G."/>
            <person name="Shiu S.-H."/>
            <person name="Stueber K."/>
            <person name="Theodoulou F.L."/>
            <person name="Tu H."/>
            <person name="Van de Peer Y."/>
            <person name="Verrier P.J."/>
            <person name="Waters E."/>
            <person name="Wood A."/>
            <person name="Yang L."/>
            <person name="Cove D."/>
            <person name="Cuming A."/>
            <person name="Hasebe M."/>
            <person name="Lucas S."/>
            <person name="Mishler D.B."/>
            <person name="Reski R."/>
            <person name="Grigoriev I."/>
            <person name="Quatrano R.S."/>
            <person name="Boore J.L."/>
        </authorList>
    </citation>
    <scope>NUCLEOTIDE SEQUENCE [LARGE SCALE GENOMIC DNA]</scope>
    <source>
        <strain evidence="10 11">cv. Gransden 2004</strain>
    </source>
</reference>
<dbReference type="EMBL" id="ABEU02000018">
    <property type="protein sequence ID" value="PNR35556.1"/>
    <property type="molecule type" value="Genomic_DNA"/>
</dbReference>
<organism evidence="9">
    <name type="scientific">Physcomitrium patens</name>
    <name type="common">Spreading-leaved earth moss</name>
    <name type="synonym">Physcomitrella patens</name>
    <dbReference type="NCBI Taxonomy" id="3218"/>
    <lineage>
        <taxon>Eukaryota</taxon>
        <taxon>Viridiplantae</taxon>
        <taxon>Streptophyta</taxon>
        <taxon>Embryophyta</taxon>
        <taxon>Bryophyta</taxon>
        <taxon>Bryophytina</taxon>
        <taxon>Bryopsida</taxon>
        <taxon>Funariidae</taxon>
        <taxon>Funariales</taxon>
        <taxon>Funariaceae</taxon>
        <taxon>Physcomitrium</taxon>
    </lineage>
</organism>
<keyword evidence="3" id="KW-0285">Flavoprotein</keyword>
<comment type="similarity">
    <text evidence="2">Belongs to the FAD-binding monooxygenase family.</text>
</comment>
<dbReference type="InterPro" id="IPR050775">
    <property type="entry name" value="FAD-binding_Monooxygenases"/>
</dbReference>
<dbReference type="KEGG" id="ppp:112295402"/>
<dbReference type="STRING" id="3218.A0A2K1J202"/>
<evidence type="ECO:0000313" key="11">
    <source>
        <dbReference type="Proteomes" id="UP000006727"/>
    </source>
</evidence>
<keyword evidence="7" id="KW-0503">Monooxygenase</keyword>
<dbReference type="SUPFAM" id="SSF51905">
    <property type="entry name" value="FAD/NAD(P)-binding domain"/>
    <property type="match status" value="3"/>
</dbReference>
<dbReference type="PANTHER" id="PTHR43098">
    <property type="entry name" value="L-ORNITHINE N(5)-MONOOXYGENASE-RELATED"/>
    <property type="match status" value="1"/>
</dbReference>
<dbReference type="PRINTS" id="PR00411">
    <property type="entry name" value="PNDRDTASEI"/>
</dbReference>
<dbReference type="Gramene" id="Pp3c18_22050V3.3">
    <property type="protein sequence ID" value="PAC:32981924.CDS.1"/>
    <property type="gene ID" value="Pp3c18_22050"/>
</dbReference>
<accession>A0A2K1J202</accession>
<evidence type="ECO:0000256" key="5">
    <source>
        <dbReference type="ARBA" id="ARBA00022857"/>
    </source>
</evidence>
<dbReference type="OrthoDB" id="66881at2759"/>
<evidence type="ECO:0000256" key="2">
    <source>
        <dbReference type="ARBA" id="ARBA00010139"/>
    </source>
</evidence>
<dbReference type="EnsemblPlants" id="Pp3c18_22050V3.3">
    <property type="protein sequence ID" value="PAC:32981924.CDS.1"/>
    <property type="gene ID" value="Pp3c18_22050"/>
</dbReference>
<evidence type="ECO:0000313" key="10">
    <source>
        <dbReference type="EnsemblPlants" id="PAC:32981923.CDS.1"/>
    </source>
</evidence>
<protein>
    <recommendedName>
        <fullName evidence="12">Cyclohexanone monooxygenase</fullName>
    </recommendedName>
</protein>
<dbReference type="Pfam" id="PF13738">
    <property type="entry name" value="Pyr_redox_3"/>
    <property type="match status" value="1"/>
</dbReference>
<dbReference type="EnsemblPlants" id="Pp3c18_22050V3.1">
    <property type="protein sequence ID" value="PAC:32981923.CDS.1"/>
    <property type="gene ID" value="Pp3c18_22050"/>
</dbReference>
<evidence type="ECO:0000256" key="7">
    <source>
        <dbReference type="ARBA" id="ARBA00023033"/>
    </source>
</evidence>
<gene>
    <name evidence="10" type="primary">LOC112295402</name>
    <name evidence="9" type="ORF">PHYPA_023456</name>
</gene>
<dbReference type="Gene3D" id="3.50.50.60">
    <property type="entry name" value="FAD/NAD(P)-binding domain"/>
    <property type="match status" value="2"/>
</dbReference>
<dbReference type="PANTHER" id="PTHR43098:SF3">
    <property type="entry name" value="L-ORNITHINE N(5)-MONOOXYGENASE-RELATED"/>
    <property type="match status" value="1"/>
</dbReference>
<proteinExistence type="inferred from homology"/>
<dbReference type="GeneID" id="112295402"/>
<keyword evidence="4" id="KW-0274">FAD</keyword>
<evidence type="ECO:0000313" key="9">
    <source>
        <dbReference type="EMBL" id="PNR35556.1"/>
    </source>
</evidence>
<dbReference type="GO" id="GO:0004497">
    <property type="term" value="F:monooxygenase activity"/>
    <property type="evidence" value="ECO:0000318"/>
    <property type="project" value="GO_Central"/>
</dbReference>
<dbReference type="OMA" id="WNTGGCT"/>
<evidence type="ECO:0000256" key="4">
    <source>
        <dbReference type="ARBA" id="ARBA00022827"/>
    </source>
</evidence>
<evidence type="ECO:0000256" key="8">
    <source>
        <dbReference type="SAM" id="MobiDB-lite"/>
    </source>
</evidence>
<keyword evidence="6" id="KW-0560">Oxidoreductase</keyword>
<comment type="cofactor">
    <cofactor evidence="1">
        <name>FAD</name>
        <dbReference type="ChEBI" id="CHEBI:57692"/>
    </cofactor>
</comment>
<evidence type="ECO:0000256" key="6">
    <source>
        <dbReference type="ARBA" id="ARBA00023002"/>
    </source>
</evidence>